<dbReference type="Gene3D" id="3.40.50.300">
    <property type="entry name" value="P-loop containing nucleotide triphosphate hydrolases"/>
    <property type="match status" value="1"/>
</dbReference>
<evidence type="ECO:0000256" key="5">
    <source>
        <dbReference type="ARBA" id="ARBA00022741"/>
    </source>
</evidence>
<dbReference type="Proteomes" id="UP001214553">
    <property type="component" value="Chromosome"/>
</dbReference>
<comment type="similarity">
    <text evidence="2 9">Belongs to the gluconokinase GntK/GntV family.</text>
</comment>
<evidence type="ECO:0000313" key="11">
    <source>
        <dbReference type="Proteomes" id="UP001214553"/>
    </source>
</evidence>
<evidence type="ECO:0000256" key="8">
    <source>
        <dbReference type="ARBA" id="ARBA00048090"/>
    </source>
</evidence>
<evidence type="ECO:0000256" key="2">
    <source>
        <dbReference type="ARBA" id="ARBA00008420"/>
    </source>
</evidence>
<dbReference type="InterPro" id="IPR027417">
    <property type="entry name" value="P-loop_NTPase"/>
</dbReference>
<gene>
    <name evidence="10" type="ORF">PU630_16985</name>
</gene>
<dbReference type="PANTHER" id="PTHR43442:SF3">
    <property type="entry name" value="GLUCONOKINASE-RELATED"/>
    <property type="match status" value="1"/>
</dbReference>
<reference evidence="10 11" key="1">
    <citation type="submission" date="2023-03" db="EMBL/GenBank/DDBJ databases">
        <title>Genome sequence of Microbacterium sp. KACC 23027.</title>
        <authorList>
            <person name="Kim S."/>
            <person name="Heo J."/>
            <person name="Kwon S.-W."/>
        </authorList>
    </citation>
    <scope>NUCLEOTIDE SEQUENCE [LARGE SCALE GENOMIC DNA]</scope>
    <source>
        <strain evidence="10 11">KACC 23027</strain>
    </source>
</reference>
<dbReference type="InterPro" id="IPR031322">
    <property type="entry name" value="Shikimate/glucono_kinase"/>
</dbReference>
<comment type="catalytic activity">
    <reaction evidence="8 9">
        <text>D-gluconate + ATP = 6-phospho-D-gluconate + ADP + H(+)</text>
        <dbReference type="Rhea" id="RHEA:19433"/>
        <dbReference type="ChEBI" id="CHEBI:15378"/>
        <dbReference type="ChEBI" id="CHEBI:18391"/>
        <dbReference type="ChEBI" id="CHEBI:30616"/>
        <dbReference type="ChEBI" id="CHEBI:58759"/>
        <dbReference type="ChEBI" id="CHEBI:456216"/>
        <dbReference type="EC" id="2.7.1.12"/>
    </reaction>
</comment>
<dbReference type="SUPFAM" id="SSF52540">
    <property type="entry name" value="P-loop containing nucleoside triphosphate hydrolases"/>
    <property type="match status" value="1"/>
</dbReference>
<evidence type="ECO:0000256" key="1">
    <source>
        <dbReference type="ARBA" id="ARBA00004761"/>
    </source>
</evidence>
<accession>A0ABY8C2S0</accession>
<organism evidence="10 11">
    <name type="scientific">Microbacterium horticulturae</name>
    <dbReference type="NCBI Taxonomy" id="3028316"/>
    <lineage>
        <taxon>Bacteria</taxon>
        <taxon>Bacillati</taxon>
        <taxon>Actinomycetota</taxon>
        <taxon>Actinomycetes</taxon>
        <taxon>Micrococcales</taxon>
        <taxon>Microbacteriaceae</taxon>
        <taxon>Microbacterium</taxon>
    </lineage>
</organism>
<dbReference type="EMBL" id="CP119108">
    <property type="protein sequence ID" value="WEG08913.1"/>
    <property type="molecule type" value="Genomic_DNA"/>
</dbReference>
<dbReference type="RefSeq" id="WP_275278240.1">
    <property type="nucleotide sequence ID" value="NZ_CP119108.1"/>
</dbReference>
<dbReference type="CDD" id="cd02021">
    <property type="entry name" value="GntK"/>
    <property type="match status" value="1"/>
</dbReference>
<name>A0ABY8C2S0_9MICO</name>
<dbReference type="InterPro" id="IPR006001">
    <property type="entry name" value="Therm_gnt_kin"/>
</dbReference>
<evidence type="ECO:0000256" key="4">
    <source>
        <dbReference type="ARBA" id="ARBA00022679"/>
    </source>
</evidence>
<evidence type="ECO:0000256" key="7">
    <source>
        <dbReference type="ARBA" id="ARBA00022840"/>
    </source>
</evidence>
<evidence type="ECO:0000256" key="9">
    <source>
        <dbReference type="RuleBase" id="RU363066"/>
    </source>
</evidence>
<dbReference type="NCBIfam" id="TIGR01313">
    <property type="entry name" value="therm_gnt_kin"/>
    <property type="match status" value="1"/>
</dbReference>
<keyword evidence="6 9" id="KW-0418">Kinase</keyword>
<keyword evidence="7 9" id="KW-0067">ATP-binding</keyword>
<protein>
    <recommendedName>
        <fullName evidence="3 9">Gluconokinase</fullName>
        <ecNumber evidence="3 9">2.7.1.12</ecNumber>
    </recommendedName>
</protein>
<dbReference type="PANTHER" id="PTHR43442">
    <property type="entry name" value="GLUCONOKINASE-RELATED"/>
    <property type="match status" value="1"/>
</dbReference>
<keyword evidence="11" id="KW-1185">Reference proteome</keyword>
<keyword evidence="5 9" id="KW-0547">Nucleotide-binding</keyword>
<proteinExistence type="inferred from homology"/>
<evidence type="ECO:0000313" key="10">
    <source>
        <dbReference type="EMBL" id="WEG08913.1"/>
    </source>
</evidence>
<evidence type="ECO:0000256" key="6">
    <source>
        <dbReference type="ARBA" id="ARBA00022777"/>
    </source>
</evidence>
<sequence>MDAKPLVVVMGVSGSGKSTIGSALAEKLGVAFIDGDDLHPQANVDKMHAGHPLTDDDRWPWLARVGQALDDAGDDGLVIACSALKRSYRDAILSEEPRALFLHLTASQGLIAGRLEHRDDHFMPPALLDSQFETLEPLGDDEPGVAVDVGEDVAHVVSSSVDALRVLQRR</sequence>
<keyword evidence="4 9" id="KW-0808">Transferase</keyword>
<comment type="pathway">
    <text evidence="1">Carbohydrate acid metabolism.</text>
</comment>
<dbReference type="EC" id="2.7.1.12" evidence="3 9"/>
<dbReference type="Pfam" id="PF01202">
    <property type="entry name" value="SKI"/>
    <property type="match status" value="1"/>
</dbReference>
<evidence type="ECO:0000256" key="3">
    <source>
        <dbReference type="ARBA" id="ARBA00012054"/>
    </source>
</evidence>